<dbReference type="CDD" id="cd10017">
    <property type="entry name" value="B3_DNA"/>
    <property type="match status" value="1"/>
</dbReference>
<protein>
    <recommendedName>
        <fullName evidence="7">TF-B3 domain-containing protein</fullName>
    </recommendedName>
</protein>
<dbReference type="Pfam" id="PF02362">
    <property type="entry name" value="B3"/>
    <property type="match status" value="1"/>
</dbReference>
<proteinExistence type="predicted"/>
<evidence type="ECO:0000256" key="2">
    <source>
        <dbReference type="ARBA" id="ARBA00023015"/>
    </source>
</evidence>
<dbReference type="EMBL" id="JAGYWB010000013">
    <property type="protein sequence ID" value="KAI0500854.1"/>
    <property type="molecule type" value="Genomic_DNA"/>
</dbReference>
<evidence type="ECO:0000256" key="1">
    <source>
        <dbReference type="ARBA" id="ARBA00004123"/>
    </source>
</evidence>
<evidence type="ECO:0000313" key="9">
    <source>
        <dbReference type="Proteomes" id="UP000829196"/>
    </source>
</evidence>
<gene>
    <name evidence="8" type="ORF">KFK09_019072</name>
</gene>
<dbReference type="InterPro" id="IPR044837">
    <property type="entry name" value="REM16-like"/>
</dbReference>
<comment type="caution">
    <text evidence="8">The sequence shown here is derived from an EMBL/GenBank/DDBJ whole genome shotgun (WGS) entry which is preliminary data.</text>
</comment>
<name>A0A8T3AXR6_DENNO</name>
<dbReference type="PANTHER" id="PTHR31391">
    <property type="entry name" value="B3 DOMAIN-CONTAINING PROTEIN OS11G0197600-RELATED"/>
    <property type="match status" value="1"/>
</dbReference>
<dbReference type="SUPFAM" id="SSF101936">
    <property type="entry name" value="DNA-binding pseudobarrel domain"/>
    <property type="match status" value="1"/>
</dbReference>
<keyword evidence="9" id="KW-1185">Reference proteome</keyword>
<feature type="domain" description="TF-B3" evidence="7">
    <location>
        <begin position="50"/>
        <end position="144"/>
    </location>
</feature>
<keyword evidence="5" id="KW-0539">Nucleus</keyword>
<dbReference type="Proteomes" id="UP000829196">
    <property type="component" value="Unassembled WGS sequence"/>
</dbReference>
<keyword evidence="3" id="KW-0238">DNA-binding</keyword>
<dbReference type="AlphaFoldDB" id="A0A8T3AXR6"/>
<dbReference type="SMR" id="A0A8T3AXR6"/>
<reference evidence="8" key="1">
    <citation type="journal article" date="2022" name="Front. Genet.">
        <title>Chromosome-Scale Assembly of the Dendrobium nobile Genome Provides Insights Into the Molecular Mechanism of the Biosynthesis of the Medicinal Active Ingredient of Dendrobium.</title>
        <authorList>
            <person name="Xu Q."/>
            <person name="Niu S.-C."/>
            <person name="Li K.-L."/>
            <person name="Zheng P.-J."/>
            <person name="Zhang X.-J."/>
            <person name="Jia Y."/>
            <person name="Liu Y."/>
            <person name="Niu Y.-X."/>
            <person name="Yu L.-H."/>
            <person name="Chen D.-F."/>
            <person name="Zhang G.-Q."/>
        </authorList>
    </citation>
    <scope>NUCLEOTIDE SEQUENCE</scope>
    <source>
        <tissue evidence="8">Leaf</tissue>
    </source>
</reference>
<accession>A0A8T3AXR6</accession>
<evidence type="ECO:0000259" key="7">
    <source>
        <dbReference type="PROSITE" id="PS50863"/>
    </source>
</evidence>
<dbReference type="GO" id="GO:0003677">
    <property type="term" value="F:DNA binding"/>
    <property type="evidence" value="ECO:0007669"/>
    <property type="project" value="UniProtKB-KW"/>
</dbReference>
<evidence type="ECO:0000256" key="3">
    <source>
        <dbReference type="ARBA" id="ARBA00023125"/>
    </source>
</evidence>
<dbReference type="PANTHER" id="PTHR31391:SF64">
    <property type="entry name" value="B3 DOMAIN-CONTAINING PROTEIN OS06G0112300"/>
    <property type="match status" value="1"/>
</dbReference>
<dbReference type="InterPro" id="IPR003340">
    <property type="entry name" value="B3_DNA-bd"/>
</dbReference>
<evidence type="ECO:0000256" key="4">
    <source>
        <dbReference type="ARBA" id="ARBA00023163"/>
    </source>
</evidence>
<sequence length="162" mass="18092">MSNLLENESGYLSNRCKNLKQEHTQSTKESNNVGLPVPVSTTPLTGNPYFTSVVVKSQVESPYQLMIPKSFHKSLPNATLQVPLVHQGKTWVVKYYGESALKRFGTGWKKFALENKLKIGDGCVFELIDDDEELKLGVQILNGQIPLEFIRLGSAEKPINLD</sequence>
<dbReference type="SMART" id="SM01019">
    <property type="entry name" value="B3"/>
    <property type="match status" value="1"/>
</dbReference>
<organism evidence="8 9">
    <name type="scientific">Dendrobium nobile</name>
    <name type="common">Orchid</name>
    <dbReference type="NCBI Taxonomy" id="94219"/>
    <lineage>
        <taxon>Eukaryota</taxon>
        <taxon>Viridiplantae</taxon>
        <taxon>Streptophyta</taxon>
        <taxon>Embryophyta</taxon>
        <taxon>Tracheophyta</taxon>
        <taxon>Spermatophyta</taxon>
        <taxon>Magnoliopsida</taxon>
        <taxon>Liliopsida</taxon>
        <taxon>Asparagales</taxon>
        <taxon>Orchidaceae</taxon>
        <taxon>Epidendroideae</taxon>
        <taxon>Malaxideae</taxon>
        <taxon>Dendrobiinae</taxon>
        <taxon>Dendrobium</taxon>
    </lineage>
</organism>
<dbReference type="Gene3D" id="2.40.330.10">
    <property type="entry name" value="DNA-binding pseudobarrel domain"/>
    <property type="match status" value="1"/>
</dbReference>
<evidence type="ECO:0000313" key="8">
    <source>
        <dbReference type="EMBL" id="KAI0500854.1"/>
    </source>
</evidence>
<dbReference type="InterPro" id="IPR015300">
    <property type="entry name" value="DNA-bd_pseudobarrel_sf"/>
</dbReference>
<feature type="compositionally biased region" description="Polar residues" evidence="6">
    <location>
        <begin position="27"/>
        <end position="38"/>
    </location>
</feature>
<feature type="region of interest" description="Disordered" evidence="6">
    <location>
        <begin position="19"/>
        <end position="38"/>
    </location>
</feature>
<keyword evidence="2" id="KW-0805">Transcription regulation</keyword>
<keyword evidence="4" id="KW-0804">Transcription</keyword>
<evidence type="ECO:0000256" key="5">
    <source>
        <dbReference type="ARBA" id="ARBA00023242"/>
    </source>
</evidence>
<dbReference type="OrthoDB" id="638806at2759"/>
<comment type="subcellular location">
    <subcellularLocation>
        <location evidence="1">Nucleus</location>
    </subcellularLocation>
</comment>
<evidence type="ECO:0000256" key="6">
    <source>
        <dbReference type="SAM" id="MobiDB-lite"/>
    </source>
</evidence>
<dbReference type="GO" id="GO:0005634">
    <property type="term" value="C:nucleus"/>
    <property type="evidence" value="ECO:0007669"/>
    <property type="project" value="UniProtKB-SubCell"/>
</dbReference>
<dbReference type="PROSITE" id="PS50863">
    <property type="entry name" value="B3"/>
    <property type="match status" value="1"/>
</dbReference>